<dbReference type="InterPro" id="IPR012312">
    <property type="entry name" value="Hemerythrin-like"/>
</dbReference>
<dbReference type="NCBIfam" id="TIGR03652">
    <property type="entry name" value="FeS_repair_RIC"/>
    <property type="match status" value="1"/>
</dbReference>
<comment type="caution">
    <text evidence="6">The sequence shown here is derived from an EMBL/GenBank/DDBJ whole genome shotgun (WGS) entry which is preliminary data.</text>
</comment>
<keyword evidence="2" id="KW-0963">Cytoplasm</keyword>
<dbReference type="NCBIfam" id="NF008221">
    <property type="entry name" value="PRK10992.1"/>
    <property type="match status" value="1"/>
</dbReference>
<feature type="domain" description="Hemerythrin-like" evidence="5">
    <location>
        <begin position="78"/>
        <end position="216"/>
    </location>
</feature>
<dbReference type="PANTHER" id="PTHR36438:SF1">
    <property type="entry name" value="IRON-SULFUR CLUSTER REPAIR PROTEIN YTFE"/>
    <property type="match status" value="1"/>
</dbReference>
<evidence type="ECO:0000256" key="3">
    <source>
        <dbReference type="ARBA" id="ARBA00022723"/>
    </source>
</evidence>
<dbReference type="Pfam" id="PF04405">
    <property type="entry name" value="ScdA_N"/>
    <property type="match status" value="1"/>
</dbReference>
<name>A0ABT7H9R4_9GAMM</name>
<evidence type="ECO:0000313" key="7">
    <source>
        <dbReference type="Proteomes" id="UP001223547"/>
    </source>
</evidence>
<evidence type="ECO:0000256" key="4">
    <source>
        <dbReference type="ARBA" id="ARBA00023004"/>
    </source>
</evidence>
<evidence type="ECO:0000256" key="1">
    <source>
        <dbReference type="ARBA" id="ARBA00004496"/>
    </source>
</evidence>
<proteinExistence type="predicted"/>
<keyword evidence="3" id="KW-0479">Metal-binding</keyword>
<dbReference type="Gene3D" id="1.20.120.520">
    <property type="entry name" value="nmb1532 protein domain like"/>
    <property type="match status" value="1"/>
</dbReference>
<protein>
    <submittedName>
        <fullName evidence="6">Iron-sulfur cluster repair protein YtfE</fullName>
    </submittedName>
</protein>
<evidence type="ECO:0000256" key="2">
    <source>
        <dbReference type="ARBA" id="ARBA00022490"/>
    </source>
</evidence>
<comment type="subcellular location">
    <subcellularLocation>
        <location evidence="1">Cytoplasm</location>
    </subcellularLocation>
</comment>
<accession>A0ABT7H9R4</accession>
<evidence type="ECO:0000259" key="5">
    <source>
        <dbReference type="Pfam" id="PF01814"/>
    </source>
</evidence>
<keyword evidence="7" id="KW-1185">Reference proteome</keyword>
<dbReference type="EMBL" id="JASSQD010000001">
    <property type="protein sequence ID" value="MDK9556759.1"/>
    <property type="molecule type" value="Genomic_DNA"/>
</dbReference>
<dbReference type="RefSeq" id="WP_219866742.1">
    <property type="nucleotide sequence ID" value="NZ_JASSQD010000001.1"/>
</dbReference>
<gene>
    <name evidence="6" type="primary">ytfE</name>
    <name evidence="6" type="ORF">QQF73_03910</name>
</gene>
<reference evidence="6 7" key="1">
    <citation type="submission" date="2023-05" db="EMBL/GenBank/DDBJ databases">
        <title>Marinobacter albus sp. nov., a marine bacterium isolated from sand in a coastal intertidal zone of huludao.</title>
        <authorList>
            <person name="Deng T."/>
        </authorList>
    </citation>
    <scope>NUCLEOTIDE SEQUENCE [LARGE SCALE GENOMIC DNA]</scope>
    <source>
        <strain evidence="6 7">M216</strain>
    </source>
</reference>
<dbReference type="Proteomes" id="UP001223547">
    <property type="component" value="Unassembled WGS sequence"/>
</dbReference>
<organism evidence="6 7">
    <name type="scientific">Marinobacter albus</name>
    <dbReference type="NCBI Taxonomy" id="3030833"/>
    <lineage>
        <taxon>Bacteria</taxon>
        <taxon>Pseudomonadati</taxon>
        <taxon>Pseudomonadota</taxon>
        <taxon>Gammaproteobacteria</taxon>
        <taxon>Pseudomonadales</taxon>
        <taxon>Marinobacteraceae</taxon>
        <taxon>Marinobacter</taxon>
    </lineage>
</organism>
<dbReference type="Pfam" id="PF01814">
    <property type="entry name" value="Hemerythrin"/>
    <property type="match status" value="1"/>
</dbReference>
<keyword evidence="4" id="KW-0408">Iron</keyword>
<evidence type="ECO:0000313" key="6">
    <source>
        <dbReference type="EMBL" id="MDK9556759.1"/>
    </source>
</evidence>
<dbReference type="InterPro" id="IPR019903">
    <property type="entry name" value="RIC_family"/>
</dbReference>
<sequence length="227" mass="25182">MNITSLPLGQIARDFPGATGILHKAKLDFCCGGAETLAQAAHTRGLDAHQIARDIQAHPDQQNGEPNPAHLPTEALIEHILNRYHDIHREQLPELIRLAKRVERVHGGHAKCPSGLTRLLTGMQKQLESHMDKEEQLLFPMIARGINGMAVAPVSVMRQEHEDHGVFLDQLQDTTNGMSLPRGACNTWQALYLGLETFQNDLKQHIHLENNILFNRIDGRMGGASNG</sequence>
<dbReference type="PANTHER" id="PTHR36438">
    <property type="entry name" value="IRON-SULFUR CLUSTER REPAIR PROTEIN YTFE"/>
    <property type="match status" value="1"/>
</dbReference>